<sequence length="129" mass="13594">MMDIVLWVVAAAMAVAFGIGGASQVILSKEKYRALAHSQHWVDDFSPGHIKAIGTIKLLGVIGLIVPPLVGVLPVLSPIAACGLMLVMAGAATTRFRRSEWGLMAGDTAYLLVFAFLAWGRFALAPFGG</sequence>
<evidence type="ECO:0000256" key="1">
    <source>
        <dbReference type="ARBA" id="ARBA00004141"/>
    </source>
</evidence>
<gene>
    <name evidence="6" type="ORF">GCM10010974_02610</name>
</gene>
<organism evidence="6 7">
    <name type="scientific">Brevibacterium sediminis</name>
    <dbReference type="NCBI Taxonomy" id="1857024"/>
    <lineage>
        <taxon>Bacteria</taxon>
        <taxon>Bacillati</taxon>
        <taxon>Actinomycetota</taxon>
        <taxon>Actinomycetes</taxon>
        <taxon>Micrococcales</taxon>
        <taxon>Brevibacteriaceae</taxon>
        <taxon>Brevibacterium</taxon>
    </lineage>
</organism>
<evidence type="ECO:0000313" key="6">
    <source>
        <dbReference type="EMBL" id="GGC23448.1"/>
    </source>
</evidence>
<comment type="caution">
    <text evidence="6">The sequence shown here is derived from an EMBL/GenBank/DDBJ whole genome shotgun (WGS) entry which is preliminary data.</text>
</comment>
<dbReference type="Proteomes" id="UP000632322">
    <property type="component" value="Unassembled WGS sequence"/>
</dbReference>
<evidence type="ECO:0000256" key="5">
    <source>
        <dbReference type="SAM" id="Phobius"/>
    </source>
</evidence>
<keyword evidence="7" id="KW-1185">Reference proteome</keyword>
<dbReference type="Pfam" id="PF13564">
    <property type="entry name" value="DoxX_2"/>
    <property type="match status" value="1"/>
</dbReference>
<name>A0ABQ1LK79_9MICO</name>
<protein>
    <recommendedName>
        <fullName evidence="8">DoxX family protein</fullName>
    </recommendedName>
</protein>
<keyword evidence="4 5" id="KW-0472">Membrane</keyword>
<feature type="transmembrane region" description="Helical" evidence="5">
    <location>
        <begin position="108"/>
        <end position="127"/>
    </location>
</feature>
<evidence type="ECO:0000256" key="3">
    <source>
        <dbReference type="ARBA" id="ARBA00022989"/>
    </source>
</evidence>
<accession>A0ABQ1LK79</accession>
<comment type="subcellular location">
    <subcellularLocation>
        <location evidence="1">Membrane</location>
        <topology evidence="1">Multi-pass membrane protein</topology>
    </subcellularLocation>
</comment>
<feature type="transmembrane region" description="Helical" evidence="5">
    <location>
        <begin position="48"/>
        <end position="69"/>
    </location>
</feature>
<proteinExistence type="predicted"/>
<dbReference type="RefSeq" id="WP_218973594.1">
    <property type="nucleotide sequence ID" value="NZ_JABKDD010000001.1"/>
</dbReference>
<dbReference type="EMBL" id="BMJG01000001">
    <property type="protein sequence ID" value="GGC23448.1"/>
    <property type="molecule type" value="Genomic_DNA"/>
</dbReference>
<reference evidence="7" key="1">
    <citation type="journal article" date="2019" name="Int. J. Syst. Evol. Microbiol.">
        <title>The Global Catalogue of Microorganisms (GCM) 10K type strain sequencing project: providing services to taxonomists for standard genome sequencing and annotation.</title>
        <authorList>
            <consortium name="The Broad Institute Genomics Platform"/>
            <consortium name="The Broad Institute Genome Sequencing Center for Infectious Disease"/>
            <person name="Wu L."/>
            <person name="Ma J."/>
        </authorList>
    </citation>
    <scope>NUCLEOTIDE SEQUENCE [LARGE SCALE GENOMIC DNA]</scope>
    <source>
        <strain evidence="7">CGMCC 1.15472</strain>
    </source>
</reference>
<keyword evidence="3 5" id="KW-1133">Transmembrane helix</keyword>
<feature type="transmembrane region" description="Helical" evidence="5">
    <location>
        <begin position="6"/>
        <end position="27"/>
    </location>
</feature>
<dbReference type="InterPro" id="IPR032808">
    <property type="entry name" value="DoxX"/>
</dbReference>
<evidence type="ECO:0008006" key="8">
    <source>
        <dbReference type="Google" id="ProtNLM"/>
    </source>
</evidence>
<evidence type="ECO:0000256" key="4">
    <source>
        <dbReference type="ARBA" id="ARBA00023136"/>
    </source>
</evidence>
<evidence type="ECO:0000256" key="2">
    <source>
        <dbReference type="ARBA" id="ARBA00022692"/>
    </source>
</evidence>
<keyword evidence="2 5" id="KW-0812">Transmembrane</keyword>
<evidence type="ECO:0000313" key="7">
    <source>
        <dbReference type="Proteomes" id="UP000632322"/>
    </source>
</evidence>